<dbReference type="InterPro" id="IPR013022">
    <property type="entry name" value="Xyl_isomerase-like_TIM-brl"/>
</dbReference>
<proteinExistence type="predicted"/>
<dbReference type="Gene3D" id="3.20.20.150">
    <property type="entry name" value="Divalent-metal-dependent TIM barrel enzymes"/>
    <property type="match status" value="1"/>
</dbReference>
<evidence type="ECO:0000259" key="1">
    <source>
        <dbReference type="Pfam" id="PF01261"/>
    </source>
</evidence>
<dbReference type="Pfam" id="PF01261">
    <property type="entry name" value="AP_endonuc_2"/>
    <property type="match status" value="1"/>
</dbReference>
<dbReference type="AlphaFoldDB" id="A0A6A4H4R8"/>
<dbReference type="SUPFAM" id="SSF51658">
    <property type="entry name" value="Xylose isomerase-like"/>
    <property type="match status" value="1"/>
</dbReference>
<dbReference type="InterPro" id="IPR050312">
    <property type="entry name" value="IolE/XylAMocC-like"/>
</dbReference>
<name>A0A6A4H4R8_9AGAR</name>
<gene>
    <name evidence="2" type="ORF">BT96DRAFT_864254</name>
</gene>
<keyword evidence="3" id="KW-1185">Reference proteome</keyword>
<evidence type="ECO:0000313" key="3">
    <source>
        <dbReference type="Proteomes" id="UP000799118"/>
    </source>
</evidence>
<dbReference type="InterPro" id="IPR036237">
    <property type="entry name" value="Xyl_isomerase-like_sf"/>
</dbReference>
<dbReference type="OrthoDB" id="5360893at2759"/>
<evidence type="ECO:0000313" key="2">
    <source>
        <dbReference type="EMBL" id="KAE9392374.1"/>
    </source>
</evidence>
<dbReference type="PANTHER" id="PTHR12110">
    <property type="entry name" value="HYDROXYPYRUVATE ISOMERASE"/>
    <property type="match status" value="1"/>
</dbReference>
<keyword evidence="2" id="KW-0413">Isomerase</keyword>
<dbReference type="Proteomes" id="UP000799118">
    <property type="component" value="Unassembled WGS sequence"/>
</dbReference>
<dbReference type="PANTHER" id="PTHR12110:SF21">
    <property type="entry name" value="XYLOSE ISOMERASE-LIKE TIM BARREL DOMAIN-CONTAINING PROTEIN"/>
    <property type="match status" value="1"/>
</dbReference>
<accession>A0A6A4H4R8</accession>
<feature type="domain" description="Xylose isomerase-like TIM barrel" evidence="1">
    <location>
        <begin position="39"/>
        <end position="362"/>
    </location>
</feature>
<organism evidence="2 3">
    <name type="scientific">Gymnopus androsaceus JB14</name>
    <dbReference type="NCBI Taxonomy" id="1447944"/>
    <lineage>
        <taxon>Eukaryota</taxon>
        <taxon>Fungi</taxon>
        <taxon>Dikarya</taxon>
        <taxon>Basidiomycota</taxon>
        <taxon>Agaricomycotina</taxon>
        <taxon>Agaricomycetes</taxon>
        <taxon>Agaricomycetidae</taxon>
        <taxon>Agaricales</taxon>
        <taxon>Marasmiineae</taxon>
        <taxon>Omphalotaceae</taxon>
        <taxon>Gymnopus</taxon>
    </lineage>
</organism>
<protein>
    <submittedName>
        <fullName evidence="2">Xylose isomerase-like protein</fullName>
    </submittedName>
</protein>
<dbReference type="EMBL" id="ML769597">
    <property type="protein sequence ID" value="KAE9392374.1"/>
    <property type="molecule type" value="Genomic_DNA"/>
</dbReference>
<sequence length="401" mass="45366">MPLISQTSLSSYPLGRPKFAIASLSLGTNVYHSLPKKIRVASKLGYDGIEIFIPDFEAFVDEVRHGKHGELFCSLSLDSLSPDALETACAEALSKLCTSYNLEIPLLQPFRNFENFRSQAQIDVALDEAERWFRIMSVMQCELLLVCSNHIPLPHPITEEYTMQKYLDGQVDALRQLGVRAEKYNVKIGYEPLSWGTVVDNWMQIWEVVKRVDRENVGVLLDSFNTLGNQYADPGEASCIRPQQTLTAMLENLTEMSRVIPGDKIFFYQLADGVRPQEILSDSVDMPRRMKWSRSCRVFPCEPPTSASDTVSDKESPPTGYLGFLPITQMSSLVHRTGFRGWWSLEVYNSSLHVSDEDCPWSHARRGIEGLKTLWEVTMDEIAREEIKAAANWPARALASF</sequence>
<dbReference type="GO" id="GO:0016853">
    <property type="term" value="F:isomerase activity"/>
    <property type="evidence" value="ECO:0007669"/>
    <property type="project" value="UniProtKB-KW"/>
</dbReference>
<reference evidence="2" key="1">
    <citation type="journal article" date="2019" name="Environ. Microbiol.">
        <title>Fungal ecological strategies reflected in gene transcription - a case study of two litter decomposers.</title>
        <authorList>
            <person name="Barbi F."/>
            <person name="Kohler A."/>
            <person name="Barry K."/>
            <person name="Baskaran P."/>
            <person name="Daum C."/>
            <person name="Fauchery L."/>
            <person name="Ihrmark K."/>
            <person name="Kuo A."/>
            <person name="LaButti K."/>
            <person name="Lipzen A."/>
            <person name="Morin E."/>
            <person name="Grigoriev I.V."/>
            <person name="Henrissat B."/>
            <person name="Lindahl B."/>
            <person name="Martin F."/>
        </authorList>
    </citation>
    <scope>NUCLEOTIDE SEQUENCE</scope>
    <source>
        <strain evidence="2">JB14</strain>
    </source>
</reference>